<evidence type="ECO:0000256" key="10">
    <source>
        <dbReference type="ARBA" id="ARBA00023285"/>
    </source>
</evidence>
<dbReference type="RefSeq" id="WP_379873098.1">
    <property type="nucleotide sequence ID" value="NZ_JBHTBH010000012.1"/>
</dbReference>
<gene>
    <name evidence="13" type="ORF">ACFQRF_22230</name>
</gene>
<evidence type="ECO:0000256" key="4">
    <source>
        <dbReference type="ARBA" id="ARBA00006247"/>
    </source>
</evidence>
<dbReference type="EMBL" id="JBHTBH010000012">
    <property type="protein sequence ID" value="MFC7330449.1"/>
    <property type="molecule type" value="Genomic_DNA"/>
</dbReference>
<organism evidence="13 14">
    <name type="scientific">Marinactinospora rubrisoli</name>
    <dbReference type="NCBI Taxonomy" id="2715399"/>
    <lineage>
        <taxon>Bacteria</taxon>
        <taxon>Bacillati</taxon>
        <taxon>Actinomycetota</taxon>
        <taxon>Actinomycetes</taxon>
        <taxon>Streptosporangiales</taxon>
        <taxon>Nocardiopsidaceae</taxon>
        <taxon>Marinactinospora</taxon>
    </lineage>
</organism>
<evidence type="ECO:0000256" key="3">
    <source>
        <dbReference type="ARBA" id="ARBA00005130"/>
    </source>
</evidence>
<evidence type="ECO:0000256" key="2">
    <source>
        <dbReference type="ARBA" id="ARBA00001947"/>
    </source>
</evidence>
<evidence type="ECO:0000256" key="6">
    <source>
        <dbReference type="ARBA" id="ARBA00016853"/>
    </source>
</evidence>
<dbReference type="InterPro" id="IPR002933">
    <property type="entry name" value="Peptidase_M20"/>
</dbReference>
<evidence type="ECO:0000313" key="13">
    <source>
        <dbReference type="EMBL" id="MFC7330449.1"/>
    </source>
</evidence>
<dbReference type="Proteomes" id="UP001596540">
    <property type="component" value="Unassembled WGS sequence"/>
</dbReference>
<evidence type="ECO:0000256" key="9">
    <source>
        <dbReference type="ARBA" id="ARBA00022833"/>
    </source>
</evidence>
<evidence type="ECO:0000313" key="14">
    <source>
        <dbReference type="Proteomes" id="UP001596540"/>
    </source>
</evidence>
<evidence type="ECO:0000256" key="8">
    <source>
        <dbReference type="ARBA" id="ARBA00022801"/>
    </source>
</evidence>
<dbReference type="PANTHER" id="PTHR43808:SF32">
    <property type="entry name" value="ARGE_DAPE-RELATED DEACYLASE"/>
    <property type="match status" value="1"/>
</dbReference>
<keyword evidence="9" id="KW-0862">Zinc</keyword>
<proteinExistence type="inferred from homology"/>
<dbReference type="InterPro" id="IPR050072">
    <property type="entry name" value="Peptidase_M20A"/>
</dbReference>
<keyword evidence="10" id="KW-0170">Cobalt</keyword>
<dbReference type="PANTHER" id="PTHR43808">
    <property type="entry name" value="ACETYLORNITHINE DEACETYLASE"/>
    <property type="match status" value="1"/>
</dbReference>
<dbReference type="NCBIfam" id="TIGR01910">
    <property type="entry name" value="DapE-ArgE"/>
    <property type="match status" value="1"/>
</dbReference>
<dbReference type="InterPro" id="IPR036264">
    <property type="entry name" value="Bact_exopeptidase_dim_dom"/>
</dbReference>
<evidence type="ECO:0000256" key="11">
    <source>
        <dbReference type="ARBA" id="ARBA00051301"/>
    </source>
</evidence>
<dbReference type="Pfam" id="PF07687">
    <property type="entry name" value="M20_dimer"/>
    <property type="match status" value="1"/>
</dbReference>
<keyword evidence="14" id="KW-1185">Reference proteome</keyword>
<comment type="pathway">
    <text evidence="3">Amino-acid biosynthesis; L-lysine biosynthesis via DAP pathway; LL-2,6-diaminopimelate from (S)-tetrahydrodipicolinate (succinylase route): step 3/3.</text>
</comment>
<comment type="caution">
    <text evidence="13">The sequence shown here is derived from an EMBL/GenBank/DDBJ whole genome shotgun (WGS) entry which is preliminary data.</text>
</comment>
<protein>
    <recommendedName>
        <fullName evidence="6">Probable succinyl-diaminopimelate desuccinylase</fullName>
        <ecNumber evidence="5">3.5.1.18</ecNumber>
    </recommendedName>
</protein>
<dbReference type="InterPro" id="IPR011650">
    <property type="entry name" value="Peptidase_M20_dimer"/>
</dbReference>
<evidence type="ECO:0000256" key="5">
    <source>
        <dbReference type="ARBA" id="ARBA00011921"/>
    </source>
</evidence>
<evidence type="ECO:0000259" key="12">
    <source>
        <dbReference type="Pfam" id="PF07687"/>
    </source>
</evidence>
<comment type="catalytic activity">
    <reaction evidence="11">
        <text>N-succinyl-(2S,6S)-2,6-diaminopimelate + H2O = (2S,6S)-2,6-diaminopimelate + succinate</text>
        <dbReference type="Rhea" id="RHEA:22608"/>
        <dbReference type="ChEBI" id="CHEBI:15377"/>
        <dbReference type="ChEBI" id="CHEBI:30031"/>
        <dbReference type="ChEBI" id="CHEBI:57609"/>
        <dbReference type="ChEBI" id="CHEBI:58087"/>
        <dbReference type="EC" id="3.5.1.18"/>
    </reaction>
</comment>
<reference evidence="14" key="1">
    <citation type="journal article" date="2019" name="Int. J. Syst. Evol. Microbiol.">
        <title>The Global Catalogue of Microorganisms (GCM) 10K type strain sequencing project: providing services to taxonomists for standard genome sequencing and annotation.</title>
        <authorList>
            <consortium name="The Broad Institute Genomics Platform"/>
            <consortium name="The Broad Institute Genome Sequencing Center for Infectious Disease"/>
            <person name="Wu L."/>
            <person name="Ma J."/>
        </authorList>
    </citation>
    <scope>NUCLEOTIDE SEQUENCE [LARGE SCALE GENOMIC DNA]</scope>
    <source>
        <strain evidence="14">CGMCC 4.7382</strain>
    </source>
</reference>
<dbReference type="Pfam" id="PF01546">
    <property type="entry name" value="Peptidase_M20"/>
    <property type="match status" value="1"/>
</dbReference>
<dbReference type="Gene3D" id="3.40.630.10">
    <property type="entry name" value="Zn peptidases"/>
    <property type="match status" value="1"/>
</dbReference>
<name>A0ABW2KKC4_9ACTN</name>
<feature type="domain" description="Peptidase M20 dimerisation" evidence="12">
    <location>
        <begin position="196"/>
        <end position="327"/>
    </location>
</feature>
<dbReference type="PROSITE" id="PS00758">
    <property type="entry name" value="ARGE_DAPE_CPG2_1"/>
    <property type="match status" value="1"/>
</dbReference>
<comment type="similarity">
    <text evidence="4">Belongs to the peptidase M20A family.</text>
</comment>
<comment type="cofactor">
    <cofactor evidence="1">
        <name>Co(2+)</name>
        <dbReference type="ChEBI" id="CHEBI:48828"/>
    </cofactor>
</comment>
<dbReference type="SUPFAM" id="SSF55031">
    <property type="entry name" value="Bacterial exopeptidase dimerisation domain"/>
    <property type="match status" value="1"/>
</dbReference>
<accession>A0ABW2KKC4</accession>
<dbReference type="Gene3D" id="3.30.70.360">
    <property type="match status" value="1"/>
</dbReference>
<evidence type="ECO:0000256" key="7">
    <source>
        <dbReference type="ARBA" id="ARBA00022723"/>
    </source>
</evidence>
<dbReference type="InterPro" id="IPR001261">
    <property type="entry name" value="ArgE/DapE_CS"/>
</dbReference>
<keyword evidence="8" id="KW-0378">Hydrolase</keyword>
<dbReference type="SUPFAM" id="SSF53187">
    <property type="entry name" value="Zn-dependent exopeptidases"/>
    <property type="match status" value="1"/>
</dbReference>
<dbReference type="InterPro" id="IPR010182">
    <property type="entry name" value="ArgE/DapE"/>
</dbReference>
<comment type="cofactor">
    <cofactor evidence="2">
        <name>Zn(2+)</name>
        <dbReference type="ChEBI" id="CHEBI:29105"/>
    </cofactor>
</comment>
<dbReference type="EC" id="3.5.1.18" evidence="5"/>
<keyword evidence="7" id="KW-0479">Metal-binding</keyword>
<evidence type="ECO:0000256" key="1">
    <source>
        <dbReference type="ARBA" id="ARBA00001941"/>
    </source>
</evidence>
<sequence length="443" mass="46372">MTASRQGWERDLLAAIDDRAAELLDLAGALIRIPSENPPGDDPAVSDFIAGYLDDRGLRAVRHDGGDGRTNVLATYPGTGRGRSGRHLALAGHADVVPVGDRARWDFDPFAGDVVDGWLRGRGASDMKAGLAGVLFVTALLAEMRVPLGGPLTFVSVADEETGGTRGVPRIAADGLLDGVTGAVIAEPSGPGHPTIGQKGSCQFELRITGRPGHGSLSPLSGVSANVKAARAIMALQALFDITPDIPAELAEIIAVSKEYVRIHEPEDFGAAFDHVTINIGTVHGGTAINVVADTCVITVDCRVPFGVRRDDVLAEARRLLAEAGVEAELTERGARSEANWTPPTDPVVATLVGAVRELVDPEGHGVLQWATSDARWFRQAGIPVLQYGPADLPTIHGFNERAWAGQVVDAAKVYALTALRYLDTVTGAGATSDAAPHGKGTN</sequence>